<evidence type="ECO:0000256" key="4">
    <source>
        <dbReference type="PROSITE-ProRule" id="PRU00134"/>
    </source>
</evidence>
<feature type="domain" description="MYND-type" evidence="5">
    <location>
        <begin position="436"/>
        <end position="477"/>
    </location>
</feature>
<dbReference type="Gene3D" id="6.10.140.2220">
    <property type="match status" value="1"/>
</dbReference>
<proteinExistence type="predicted"/>
<dbReference type="Pfam" id="PF01753">
    <property type="entry name" value="zf-MYND"/>
    <property type="match status" value="1"/>
</dbReference>
<gene>
    <name evidence="6" type="ORF">FB45DRAFT_249847</name>
</gene>
<keyword evidence="2 4" id="KW-0863">Zinc-finger</keyword>
<dbReference type="AlphaFoldDB" id="A0AAD7FF62"/>
<evidence type="ECO:0000256" key="3">
    <source>
        <dbReference type="ARBA" id="ARBA00022833"/>
    </source>
</evidence>
<dbReference type="GO" id="GO:0008270">
    <property type="term" value="F:zinc ion binding"/>
    <property type="evidence" value="ECO:0007669"/>
    <property type="project" value="UniProtKB-KW"/>
</dbReference>
<evidence type="ECO:0000313" key="7">
    <source>
        <dbReference type="Proteomes" id="UP001221142"/>
    </source>
</evidence>
<evidence type="ECO:0000256" key="2">
    <source>
        <dbReference type="ARBA" id="ARBA00022771"/>
    </source>
</evidence>
<protein>
    <recommendedName>
        <fullName evidence="5">MYND-type domain-containing protein</fullName>
    </recommendedName>
</protein>
<dbReference type="SUPFAM" id="SSF144232">
    <property type="entry name" value="HIT/MYND zinc finger-like"/>
    <property type="match status" value="1"/>
</dbReference>
<evidence type="ECO:0000256" key="1">
    <source>
        <dbReference type="ARBA" id="ARBA00022723"/>
    </source>
</evidence>
<keyword evidence="3" id="KW-0862">Zinc</keyword>
<comment type="caution">
    <text evidence="6">The sequence shown here is derived from an EMBL/GenBank/DDBJ whole genome shotgun (WGS) entry which is preliminary data.</text>
</comment>
<dbReference type="PROSITE" id="PS50865">
    <property type="entry name" value="ZF_MYND_2"/>
    <property type="match status" value="1"/>
</dbReference>
<accession>A0AAD7FF62</accession>
<evidence type="ECO:0000313" key="6">
    <source>
        <dbReference type="EMBL" id="KAJ7614979.1"/>
    </source>
</evidence>
<name>A0AAD7FF62_9AGAR</name>
<evidence type="ECO:0000259" key="5">
    <source>
        <dbReference type="PROSITE" id="PS50865"/>
    </source>
</evidence>
<dbReference type="Proteomes" id="UP001221142">
    <property type="component" value="Unassembled WGS sequence"/>
</dbReference>
<dbReference type="InterPro" id="IPR002893">
    <property type="entry name" value="Znf_MYND"/>
</dbReference>
<reference evidence="6" key="1">
    <citation type="submission" date="2023-03" db="EMBL/GenBank/DDBJ databases">
        <title>Massive genome expansion in bonnet fungi (Mycena s.s.) driven by repeated elements and novel gene families across ecological guilds.</title>
        <authorList>
            <consortium name="Lawrence Berkeley National Laboratory"/>
            <person name="Harder C.B."/>
            <person name="Miyauchi S."/>
            <person name="Viragh M."/>
            <person name="Kuo A."/>
            <person name="Thoen E."/>
            <person name="Andreopoulos B."/>
            <person name="Lu D."/>
            <person name="Skrede I."/>
            <person name="Drula E."/>
            <person name="Henrissat B."/>
            <person name="Morin E."/>
            <person name="Kohler A."/>
            <person name="Barry K."/>
            <person name="LaButti K."/>
            <person name="Morin E."/>
            <person name="Salamov A."/>
            <person name="Lipzen A."/>
            <person name="Mereny Z."/>
            <person name="Hegedus B."/>
            <person name="Baldrian P."/>
            <person name="Stursova M."/>
            <person name="Weitz H."/>
            <person name="Taylor A."/>
            <person name="Grigoriev I.V."/>
            <person name="Nagy L.G."/>
            <person name="Martin F."/>
            <person name="Kauserud H."/>
        </authorList>
    </citation>
    <scope>NUCLEOTIDE SEQUENCE</scope>
    <source>
        <strain evidence="6">9284</strain>
    </source>
</reference>
<organism evidence="6 7">
    <name type="scientific">Roridomyces roridus</name>
    <dbReference type="NCBI Taxonomy" id="1738132"/>
    <lineage>
        <taxon>Eukaryota</taxon>
        <taxon>Fungi</taxon>
        <taxon>Dikarya</taxon>
        <taxon>Basidiomycota</taxon>
        <taxon>Agaricomycotina</taxon>
        <taxon>Agaricomycetes</taxon>
        <taxon>Agaricomycetidae</taxon>
        <taxon>Agaricales</taxon>
        <taxon>Marasmiineae</taxon>
        <taxon>Mycenaceae</taxon>
        <taxon>Roridomyces</taxon>
    </lineage>
</organism>
<dbReference type="EMBL" id="JARKIF010000025">
    <property type="protein sequence ID" value="KAJ7614979.1"/>
    <property type="molecule type" value="Genomic_DNA"/>
</dbReference>
<keyword evidence="7" id="KW-1185">Reference proteome</keyword>
<keyword evidence="1" id="KW-0479">Metal-binding</keyword>
<sequence>MQSVHRDLGLRNLDRLPISIRRIASLAASENRTLEQVQHIWDLMGTPTLSDSQSRAFLPVFFAILDPARIPRPEVLEFFLTDAQAQDDVMSAFLGLKGIFRLGPTGAIGGAVWPRVWAWVDFVHIHRDHLGAGGMSLPSDMMRSLYLGFLLFAGELHDHPATYELMSAAPGFWHCILEAWKCLGGVDDPAHAWLNELVRLLADSAIDLYPERLEELIDSAGSLDHLAALVVDYIRTLIKQPFHAQDPLDNMYRLVMFIAIADKIPNDLGLGVARPLGPFGIALYAGGCAEELVPFLILLCDFDEPETDFVIHQCLKLIACMAFTSPTMLRPELFASGLLQALVMITLRYEARKWVIRDNVRYFLTMLIPAALVYFHVVVAYGDALTEVQDLISGDDFKRTGLYSDWKNLFALADERIEALAEYQSPGFKAQKACDNQECGIIQESSCFKRCSGCRVFYYCSVECQKKDWRHDHKNFCPSHESLLLSADAAEPKLTFTERSFLRTLLHRNYLKERRSICAQQARVLAKYDQAKHLPDALFTFFNYCDPAHPSIEVHPIDASDAEARADLQQIVACTENPEWLDVTQRASGSGGRYQLHAMRVNQMHGVFTVEGRRPTRTWVVPLRTDETDIYAGLIELSQKLRRGELGEADLMGEIDCLLEGASNLVEIH</sequence>